<evidence type="ECO:0000256" key="1">
    <source>
        <dbReference type="SAM" id="Phobius"/>
    </source>
</evidence>
<feature type="transmembrane region" description="Helical" evidence="1">
    <location>
        <begin position="6"/>
        <end position="26"/>
    </location>
</feature>
<evidence type="ECO:0000313" key="2">
    <source>
        <dbReference type="EMBL" id="MBK9981756.1"/>
    </source>
</evidence>
<dbReference type="EMBL" id="JADKGY010000001">
    <property type="protein sequence ID" value="MBK9981756.1"/>
    <property type="molecule type" value="Genomic_DNA"/>
</dbReference>
<dbReference type="NCBIfam" id="TIGR00847">
    <property type="entry name" value="ccoS"/>
    <property type="match status" value="1"/>
</dbReference>
<dbReference type="AlphaFoldDB" id="A0A9D7STH8"/>
<comment type="caution">
    <text evidence="2">The sequence shown here is derived from an EMBL/GenBank/DDBJ whole genome shotgun (WGS) entry which is preliminary data.</text>
</comment>
<proteinExistence type="predicted"/>
<keyword evidence="1" id="KW-1133">Transmembrane helix</keyword>
<evidence type="ECO:0000313" key="3">
    <source>
        <dbReference type="Proteomes" id="UP000808337"/>
    </source>
</evidence>
<keyword evidence="1" id="KW-0472">Membrane</keyword>
<accession>A0A9D7STH8</accession>
<keyword evidence="1" id="KW-0812">Transmembrane</keyword>
<dbReference type="InterPro" id="IPR004714">
    <property type="entry name" value="Cyt_oxidase_maturation_cbb3"/>
</dbReference>
<organism evidence="2 3">
    <name type="scientific">Candidatus Opimibacter skivensis</name>
    <dbReference type="NCBI Taxonomy" id="2982028"/>
    <lineage>
        <taxon>Bacteria</taxon>
        <taxon>Pseudomonadati</taxon>
        <taxon>Bacteroidota</taxon>
        <taxon>Saprospiria</taxon>
        <taxon>Saprospirales</taxon>
        <taxon>Saprospiraceae</taxon>
        <taxon>Candidatus Opimibacter</taxon>
    </lineage>
</organism>
<dbReference type="Pfam" id="PF03597">
    <property type="entry name" value="FixS"/>
    <property type="match status" value="1"/>
</dbReference>
<protein>
    <submittedName>
        <fullName evidence="2">Cbb3-type cytochrome oxidase assembly protein CcoS</fullName>
    </submittedName>
</protein>
<dbReference type="Proteomes" id="UP000808337">
    <property type="component" value="Unassembled WGS sequence"/>
</dbReference>
<gene>
    <name evidence="2" type="primary">ccoS</name>
    <name evidence="2" type="ORF">IPP15_04925</name>
</gene>
<sequence length="51" mass="5851">MSAIILLLLVSFGIAVVFLVGFFWSVRDGQFDDDYAPPRRILFEDKEEKVS</sequence>
<reference evidence="2 3" key="1">
    <citation type="submission" date="2020-10" db="EMBL/GenBank/DDBJ databases">
        <title>Connecting structure to function with the recovery of over 1000 high-quality activated sludge metagenome-assembled genomes encoding full-length rRNA genes using long-read sequencing.</title>
        <authorList>
            <person name="Singleton C.M."/>
            <person name="Petriglieri F."/>
            <person name="Kristensen J.M."/>
            <person name="Kirkegaard R.H."/>
            <person name="Michaelsen T.Y."/>
            <person name="Andersen M.H."/>
            <person name="Karst S.M."/>
            <person name="Dueholm M.S."/>
            <person name="Nielsen P.H."/>
            <person name="Albertsen M."/>
        </authorList>
    </citation>
    <scope>NUCLEOTIDE SEQUENCE [LARGE SCALE GENOMIC DNA]</scope>
    <source>
        <strain evidence="2">Ribe_18-Q3-R11-54_MAXAC.273</strain>
    </source>
</reference>
<name>A0A9D7STH8_9BACT</name>